<dbReference type="PROSITE" id="PS50297">
    <property type="entry name" value="ANK_REP_REGION"/>
    <property type="match status" value="3"/>
</dbReference>
<dbReference type="GO" id="GO:0004896">
    <property type="term" value="F:cytokine receptor activity"/>
    <property type="evidence" value="ECO:0007669"/>
    <property type="project" value="InterPro"/>
</dbReference>
<evidence type="ECO:0000256" key="5">
    <source>
        <dbReference type="ARBA" id="ARBA00022737"/>
    </source>
</evidence>
<keyword evidence="6 14" id="KW-1133">Transmembrane helix</keyword>
<dbReference type="CDD" id="cd00063">
    <property type="entry name" value="FN3"/>
    <property type="match status" value="3"/>
</dbReference>
<comment type="caution">
    <text evidence="16">The sequence shown here is derived from an EMBL/GenBank/DDBJ whole genome shotgun (WGS) entry which is preliminary data.</text>
</comment>
<dbReference type="PANTHER" id="PTHR24198:SF188">
    <property type="entry name" value="ANKYRIN REPEAT DOMAIN 55"/>
    <property type="match status" value="1"/>
</dbReference>
<feature type="domain" description="Fibronectin type-III" evidence="15">
    <location>
        <begin position="835"/>
        <end position="935"/>
    </location>
</feature>
<feature type="domain" description="Fibronectin type-III" evidence="15">
    <location>
        <begin position="735"/>
        <end position="834"/>
    </location>
</feature>
<evidence type="ECO:0000256" key="9">
    <source>
        <dbReference type="ARBA" id="ARBA00023157"/>
    </source>
</evidence>
<dbReference type="PROSITE" id="PS50088">
    <property type="entry name" value="ANK_REPEAT"/>
    <property type="match status" value="3"/>
</dbReference>
<evidence type="ECO:0000256" key="10">
    <source>
        <dbReference type="ARBA" id="ARBA00023170"/>
    </source>
</evidence>
<dbReference type="Pfam" id="PF00023">
    <property type="entry name" value="Ank"/>
    <property type="match status" value="1"/>
</dbReference>
<feature type="transmembrane region" description="Helical" evidence="14">
    <location>
        <begin position="1227"/>
        <end position="1248"/>
    </location>
</feature>
<feature type="repeat" description="ANK" evidence="12">
    <location>
        <begin position="154"/>
        <end position="186"/>
    </location>
</feature>
<dbReference type="SUPFAM" id="SSF49265">
    <property type="entry name" value="Fibronectin type III"/>
    <property type="match status" value="4"/>
</dbReference>
<keyword evidence="3 14" id="KW-0812">Transmembrane</keyword>
<dbReference type="InterPro" id="IPR002110">
    <property type="entry name" value="Ankyrin_rpt"/>
</dbReference>
<evidence type="ECO:0000256" key="14">
    <source>
        <dbReference type="SAM" id="Phobius"/>
    </source>
</evidence>
<keyword evidence="10" id="KW-0675">Receptor</keyword>
<feature type="domain" description="Fibronectin type-III" evidence="15">
    <location>
        <begin position="1126"/>
        <end position="1220"/>
    </location>
</feature>
<comment type="similarity">
    <text evidence="2">Belongs to the type I cytokine receptor family. Type 2 subfamily.</text>
</comment>
<feature type="repeat" description="ANK" evidence="12">
    <location>
        <begin position="257"/>
        <end position="289"/>
    </location>
</feature>
<dbReference type="GO" id="GO:0005737">
    <property type="term" value="C:cytoplasm"/>
    <property type="evidence" value="ECO:0007669"/>
    <property type="project" value="TreeGrafter"/>
</dbReference>
<evidence type="ECO:0000256" key="11">
    <source>
        <dbReference type="ARBA" id="ARBA00023180"/>
    </source>
</evidence>
<evidence type="ECO:0000256" key="12">
    <source>
        <dbReference type="PROSITE-ProRule" id="PRU00023"/>
    </source>
</evidence>
<dbReference type="SUPFAM" id="SSF48403">
    <property type="entry name" value="Ankyrin repeat"/>
    <property type="match status" value="1"/>
</dbReference>
<evidence type="ECO:0000259" key="15">
    <source>
        <dbReference type="PROSITE" id="PS50853"/>
    </source>
</evidence>
<evidence type="ECO:0000256" key="3">
    <source>
        <dbReference type="ARBA" id="ARBA00022692"/>
    </source>
</evidence>
<feature type="region of interest" description="Disordered" evidence="13">
    <location>
        <begin position="1366"/>
        <end position="1465"/>
    </location>
</feature>
<dbReference type="EMBL" id="JAHKSW010000016">
    <property type="protein sequence ID" value="KAG7322260.1"/>
    <property type="molecule type" value="Genomic_DNA"/>
</dbReference>
<dbReference type="InterPro" id="IPR036770">
    <property type="entry name" value="Ankyrin_rpt-contain_sf"/>
</dbReference>
<evidence type="ECO:0000256" key="8">
    <source>
        <dbReference type="ARBA" id="ARBA00023136"/>
    </source>
</evidence>
<gene>
    <name evidence="16" type="ORF">KOW79_013606</name>
</gene>
<dbReference type="GO" id="GO:0016020">
    <property type="term" value="C:membrane"/>
    <property type="evidence" value="ECO:0007669"/>
    <property type="project" value="UniProtKB-SubCell"/>
</dbReference>
<keyword evidence="4" id="KW-0732">Signal</keyword>
<dbReference type="OrthoDB" id="10258888at2759"/>
<evidence type="ECO:0000256" key="6">
    <source>
        <dbReference type="ARBA" id="ARBA00022989"/>
    </source>
</evidence>
<sequence>MEFPSATVFDQPKDCVEEVDLNVVFHAAATGDVNSLTATIREDPSILECCDSEGSTPLMHAVSGRQVDTVKLLLKMGASINTQDACGRTSLSLATYLGWLEGCVCLLRNGAKQNIPDKNGRLPLHAATAEVDLRLMAVLLQQSTLCEINHQDNEGMTALHWASFHNRPEHVQALLQKGADPTLVDKDFKTALHWAVQSGSRFMCSLILDHHLGSTVINYDDENGKTCVHIAAAAGYSDIIYELARVPETNLQALDVDERTPLHWAAAAGKEECVQALLRLGVEPGPRDINENTPLTYAMYCGHTACIQLLSADSRPESSRQLLSQSSDTAIRKEGKFRVLNHIFSCKKKKELHATRQRDLSQERHLQEETSEVDDIITMFDCIVDLPNKEDSRKQSNVPERLEDPTPKDHRSLPPIRTQSLPPITLGNSLLTNLHNAPHRTVSGQMVNHLAHRSQKSKSEHDLFDSRTKAQKATGPPWKTESSQLLKHKAWVSPPSDRMLDKLLHETPSPIDVLCSNHTPYIQRNDQVANSHLVPLRMRDSALTRNSLAPIRDHCTHRFSLPPDQVSQGVRKSKSLPLSSLGRSLAGLPPPLALQRWYDINAEQMLTADIMKPLNLFGLVFFLPFGCASGFFNSCAKIIPDSARYIPVELGKEFTAVCTLSEASVYSADDIKWFMGNIALPRQSYTNLNKSSNLTLILTSDMKNPLKCNASKQEPSYEVPCEYGIFLDKGYPPLKPNNLTCIALQNGKNISPELTCSWDPGKRDPIIRTNYTLSIWIMNSEMSVSSKYPVQNLTIKFQTFPNHVVLRVRVKAENDLGTEFSELFNDSETFAKPNPPAHVRIIPEDGFPKSLMVNWTHPIHETIFKLKYHIRYCQAGCSVWQEIPQNLTKAYIESFRLQNLQPYTDYVVQMRCIQQENEGYWSDWSPNATARTPEASPETRPILWRVYADGSDNTDVKLIWKDPQKSNGKILGYNLTVDVDGHPESLVVTSKEYNITIKGEEALIKLTAYNSAGVSPAATLMIPRRGIKLYPGVEQVNCSVHGDQLWVNWLPLAKIPYGYVIEWVSVPNKEIGWTTVVGSANNVSFNELKPFKRYNISVFPLYRVRGSSYIHPGTQVMVQAYLQQGPPLKGPIVNVTATGKTSAQLNWKEIPIDDQRGFLINYTIFYKTGKSEKYFVVPSNTYSYKLTGLASDSHYVVHILVSNQKGSVKGSDSSFYTKKYDNGEIDLIVVGVCLGFLFLLLFIMYIFIKKRELIKRHFWPQVPDPSHSTIANWSPDCPNKPDTPKESILAEVSVVEVDMDDRKSFCDEDKAVMPLKKYFSEERSSGIGGSSGMSTPRQSVSSNDEADSGQTTASTVQYSAVVSSGYKGQTPGTQPAMFSRSESTQPLLECEENPDNLSEAGGQLTNSYFKRRRGLEQLHMDESEEPSFGSLSFSPMEEEDSPTLTEDPPGPASSYMPQQSGYRPQ</sequence>
<dbReference type="Pfam" id="PF00041">
    <property type="entry name" value="fn3"/>
    <property type="match status" value="2"/>
</dbReference>
<dbReference type="SMART" id="SM00248">
    <property type="entry name" value="ANK"/>
    <property type="match status" value="8"/>
</dbReference>
<feature type="compositionally biased region" description="Basic and acidic residues" evidence="13">
    <location>
        <begin position="457"/>
        <end position="468"/>
    </location>
</feature>
<dbReference type="InterPro" id="IPR003961">
    <property type="entry name" value="FN3_dom"/>
</dbReference>
<feature type="region of interest" description="Disordered" evidence="13">
    <location>
        <begin position="453"/>
        <end position="486"/>
    </location>
</feature>
<comment type="subcellular location">
    <subcellularLocation>
        <location evidence="1">Membrane</location>
        <topology evidence="1">Single-pass type I membrane protein</topology>
    </subcellularLocation>
</comment>
<evidence type="ECO:0000256" key="13">
    <source>
        <dbReference type="SAM" id="MobiDB-lite"/>
    </source>
</evidence>
<reference evidence="16 17" key="1">
    <citation type="submission" date="2021-06" db="EMBL/GenBank/DDBJ databases">
        <title>Chromosome-level genome assembly of the red-tail catfish (Hemibagrus wyckioides).</title>
        <authorList>
            <person name="Shao F."/>
        </authorList>
    </citation>
    <scope>NUCLEOTIDE SEQUENCE [LARGE SCALE GENOMIC DNA]</scope>
    <source>
        <strain evidence="16">EC202008001</strain>
        <tissue evidence="16">Blood</tissue>
    </source>
</reference>
<keyword evidence="7 12" id="KW-0040">ANK repeat</keyword>
<dbReference type="PROSITE" id="PS50853">
    <property type="entry name" value="FN3"/>
    <property type="match status" value="3"/>
</dbReference>
<dbReference type="InterPro" id="IPR003529">
    <property type="entry name" value="Hematopoietin_rcpt_Gp130_CS"/>
</dbReference>
<feature type="compositionally biased region" description="Polar residues" evidence="13">
    <location>
        <begin position="1455"/>
        <end position="1465"/>
    </location>
</feature>
<feature type="compositionally biased region" description="Basic and acidic residues" evidence="13">
    <location>
        <begin position="388"/>
        <end position="412"/>
    </location>
</feature>
<evidence type="ECO:0000256" key="7">
    <source>
        <dbReference type="ARBA" id="ARBA00023043"/>
    </source>
</evidence>
<evidence type="ECO:0000313" key="16">
    <source>
        <dbReference type="EMBL" id="KAG7322260.1"/>
    </source>
</evidence>
<dbReference type="PANTHER" id="PTHR24198">
    <property type="entry name" value="ANKYRIN REPEAT AND PROTEIN KINASE DOMAIN-CONTAINING PROTEIN"/>
    <property type="match status" value="1"/>
</dbReference>
<dbReference type="Proteomes" id="UP000824219">
    <property type="component" value="Linkage Group LG16"/>
</dbReference>
<keyword evidence="9" id="KW-1015">Disulfide bond</keyword>
<dbReference type="Gene3D" id="1.25.40.20">
    <property type="entry name" value="Ankyrin repeat-containing domain"/>
    <property type="match status" value="3"/>
</dbReference>
<evidence type="ECO:0000256" key="4">
    <source>
        <dbReference type="ARBA" id="ARBA00022729"/>
    </source>
</evidence>
<dbReference type="Gene3D" id="2.60.40.10">
    <property type="entry name" value="Immunoglobulins"/>
    <property type="match status" value="6"/>
</dbReference>
<evidence type="ECO:0000256" key="1">
    <source>
        <dbReference type="ARBA" id="ARBA00004479"/>
    </source>
</evidence>
<proteinExistence type="inferred from homology"/>
<dbReference type="PROSITE" id="PS01353">
    <property type="entry name" value="HEMATOPO_REC_L_F2"/>
    <property type="match status" value="1"/>
</dbReference>
<dbReference type="InterPro" id="IPR036116">
    <property type="entry name" value="FN3_sf"/>
</dbReference>
<feature type="repeat" description="ANK" evidence="12">
    <location>
        <begin position="53"/>
        <end position="85"/>
    </location>
</feature>
<keyword evidence="11" id="KW-0325">Glycoprotein</keyword>
<name>A0A9D3NJR3_9TELE</name>
<feature type="region of interest" description="Disordered" evidence="13">
    <location>
        <begin position="388"/>
        <end position="423"/>
    </location>
</feature>
<dbReference type="SMART" id="SM00060">
    <property type="entry name" value="FN3"/>
    <property type="match status" value="4"/>
</dbReference>
<feature type="region of interest" description="Disordered" evidence="13">
    <location>
        <begin position="1322"/>
        <end position="1354"/>
    </location>
</feature>
<dbReference type="InterPro" id="IPR013783">
    <property type="entry name" value="Ig-like_fold"/>
</dbReference>
<organism evidence="16 17">
    <name type="scientific">Hemibagrus wyckioides</name>
    <dbReference type="NCBI Taxonomy" id="337641"/>
    <lineage>
        <taxon>Eukaryota</taxon>
        <taxon>Metazoa</taxon>
        <taxon>Chordata</taxon>
        <taxon>Craniata</taxon>
        <taxon>Vertebrata</taxon>
        <taxon>Euteleostomi</taxon>
        <taxon>Actinopterygii</taxon>
        <taxon>Neopterygii</taxon>
        <taxon>Teleostei</taxon>
        <taxon>Ostariophysi</taxon>
        <taxon>Siluriformes</taxon>
        <taxon>Bagridae</taxon>
        <taxon>Hemibagrus</taxon>
    </lineage>
</organism>
<keyword evidence="5" id="KW-0677">Repeat</keyword>
<dbReference type="Pfam" id="PF12796">
    <property type="entry name" value="Ank_2"/>
    <property type="match status" value="2"/>
</dbReference>
<evidence type="ECO:0000256" key="2">
    <source>
        <dbReference type="ARBA" id="ARBA00008921"/>
    </source>
</evidence>
<keyword evidence="17" id="KW-1185">Reference proteome</keyword>
<keyword evidence="8 14" id="KW-0472">Membrane</keyword>
<protein>
    <recommendedName>
        <fullName evidence="15">Fibronectin type-III domain-containing protein</fullName>
    </recommendedName>
</protein>
<accession>A0A9D3NJR3</accession>
<feature type="compositionally biased region" description="Polar residues" evidence="13">
    <location>
        <begin position="1335"/>
        <end position="1354"/>
    </location>
</feature>
<evidence type="ECO:0000313" key="17">
    <source>
        <dbReference type="Proteomes" id="UP000824219"/>
    </source>
</evidence>